<feature type="transmembrane region" description="Helical" evidence="10">
    <location>
        <begin position="390"/>
        <end position="408"/>
    </location>
</feature>
<keyword evidence="10" id="KW-1003">Cell membrane</keyword>
<evidence type="ECO:0000256" key="7">
    <source>
        <dbReference type="ARBA" id="ARBA00022989"/>
    </source>
</evidence>
<feature type="transmembrane region" description="Helical" evidence="10">
    <location>
        <begin position="358"/>
        <end position="378"/>
    </location>
</feature>
<name>A0A3N1NX42_9GAMM</name>
<dbReference type="Proteomes" id="UP000273643">
    <property type="component" value="Unassembled WGS sequence"/>
</dbReference>
<evidence type="ECO:0000259" key="12">
    <source>
        <dbReference type="Pfam" id="PF16192"/>
    </source>
</evidence>
<evidence type="ECO:0000259" key="11">
    <source>
        <dbReference type="Pfam" id="PF02366"/>
    </source>
</evidence>
<comment type="similarity">
    <text evidence="3 10">Belongs to the glycosyltransferase 39 family.</text>
</comment>
<dbReference type="Pfam" id="PF02366">
    <property type="entry name" value="PMT"/>
    <property type="match status" value="1"/>
</dbReference>
<sequence>MLQSIARTRRFWVPALVLLVSLLVYGVNYGSPKAMFWDENYHVTSGQKYLDGTLFMELHPPLGKLLIAAGEKLFGGNEDLDKSRFNRTDYLQGSAVPEGMSYTGFRFASTFLMALSVLFFYGIVWRITRRVWVAAGFSALLIFDNALVVHSRAAMLEGIQLFFILAALYYFVHVLTRTRPIRLPQYAILGVLVGLVVSVKLNGAVLLLLFVMLWGVDQWENLKAFRWKALLQRLATTVPSAVLPLLAVFASILYVHIALGENIVGNSTYKASEPYLEEVRAGRSHSLSAFYYGFQDNLRYMLEYSDGVARLDICKPGENGSYAIGWPLGNKSINYRWDKNTVDGEVQVRYIQIIANPIVWFSVALGVILSLGLAISRFVYGNPVKDERQFYWVMAFTTLYASYMIAILQIERVMYLYHYLVPLVFGMLNLAMLFTYIFRDEVLANRRHTMVNLGLFVVLVVAMFAYFSPFTYGLPINEDQFEARNWFHLWQMNVVR</sequence>
<comment type="function">
    <text evidence="10">Protein O-mannosyltransferase that catalyzes the transfer of a single mannose residue from a polyprenol phospho-mannosyl lipidic donor to the hydroxyl group of selected serine and threonine residues in acceptor proteins.</text>
</comment>
<protein>
    <recommendedName>
        <fullName evidence="9 10">Polyprenol-phosphate-mannose--protein mannosyltransferase</fullName>
        <ecNumber evidence="10">2.4.1.-</ecNumber>
    </recommendedName>
</protein>
<proteinExistence type="inferred from homology"/>
<keyword evidence="5 10" id="KW-0808">Transferase</keyword>
<feature type="transmembrane region" description="Helical" evidence="10">
    <location>
        <begin position="104"/>
        <end position="124"/>
    </location>
</feature>
<dbReference type="AlphaFoldDB" id="A0A3N1NX42"/>
<dbReference type="GO" id="GO:0012505">
    <property type="term" value="C:endomembrane system"/>
    <property type="evidence" value="ECO:0007669"/>
    <property type="project" value="UniProtKB-SubCell"/>
</dbReference>
<feature type="transmembrane region" description="Helical" evidence="10">
    <location>
        <begin position="131"/>
        <end position="149"/>
    </location>
</feature>
<dbReference type="UniPathway" id="UPA00378"/>
<organism evidence="13 14">
    <name type="scientific">Marinimicrobium koreense</name>
    <dbReference type="NCBI Taxonomy" id="306545"/>
    <lineage>
        <taxon>Bacteria</taxon>
        <taxon>Pseudomonadati</taxon>
        <taxon>Pseudomonadota</taxon>
        <taxon>Gammaproteobacteria</taxon>
        <taxon>Cellvibrionales</taxon>
        <taxon>Cellvibrionaceae</taxon>
        <taxon>Marinimicrobium</taxon>
    </lineage>
</organism>
<dbReference type="InterPro" id="IPR032421">
    <property type="entry name" value="PMT_4TMC"/>
</dbReference>
<dbReference type="GO" id="GO:0005886">
    <property type="term" value="C:plasma membrane"/>
    <property type="evidence" value="ECO:0007669"/>
    <property type="project" value="UniProtKB-SubCell"/>
</dbReference>
<gene>
    <name evidence="13" type="ORF">EDC38_1402</name>
</gene>
<evidence type="ECO:0000313" key="14">
    <source>
        <dbReference type="Proteomes" id="UP000273643"/>
    </source>
</evidence>
<reference evidence="13 14" key="1">
    <citation type="submission" date="2018-11" db="EMBL/GenBank/DDBJ databases">
        <title>Genomic Encyclopedia of Type Strains, Phase IV (KMG-IV): sequencing the most valuable type-strain genomes for metagenomic binning, comparative biology and taxonomic classification.</title>
        <authorList>
            <person name="Goeker M."/>
        </authorList>
    </citation>
    <scope>NUCLEOTIDE SEQUENCE [LARGE SCALE GENOMIC DNA]</scope>
    <source>
        <strain evidence="13 14">DSM 16974</strain>
    </source>
</reference>
<keyword evidence="8 10" id="KW-0472">Membrane</keyword>
<dbReference type="InterPro" id="IPR027005">
    <property type="entry name" value="PMT-like"/>
</dbReference>
<dbReference type="EMBL" id="RJUK01000001">
    <property type="protein sequence ID" value="ROQ20785.1"/>
    <property type="molecule type" value="Genomic_DNA"/>
</dbReference>
<feature type="transmembrane region" description="Helical" evidence="10">
    <location>
        <begin position="415"/>
        <end position="438"/>
    </location>
</feature>
<feature type="transmembrane region" description="Helical" evidence="10">
    <location>
        <begin position="187"/>
        <end position="214"/>
    </location>
</feature>
<accession>A0A3N1NX42</accession>
<evidence type="ECO:0000256" key="1">
    <source>
        <dbReference type="ARBA" id="ARBA00004127"/>
    </source>
</evidence>
<evidence type="ECO:0000256" key="5">
    <source>
        <dbReference type="ARBA" id="ARBA00022679"/>
    </source>
</evidence>
<evidence type="ECO:0000256" key="3">
    <source>
        <dbReference type="ARBA" id="ARBA00007222"/>
    </source>
</evidence>
<evidence type="ECO:0000256" key="4">
    <source>
        <dbReference type="ARBA" id="ARBA00022676"/>
    </source>
</evidence>
<comment type="caution">
    <text evidence="13">The sequence shown here is derived from an EMBL/GenBank/DDBJ whole genome shotgun (WGS) entry which is preliminary data.</text>
</comment>
<comment type="pathway">
    <text evidence="2 10">Protein modification; protein glycosylation.</text>
</comment>
<dbReference type="InterPro" id="IPR003342">
    <property type="entry name" value="ArnT-like_N"/>
</dbReference>
<keyword evidence="4 10" id="KW-0328">Glycosyltransferase</keyword>
<dbReference type="OrthoDB" id="5168580at2"/>
<evidence type="ECO:0000256" key="6">
    <source>
        <dbReference type="ARBA" id="ARBA00022692"/>
    </source>
</evidence>
<feature type="domain" description="ArnT-like N-terminal" evidence="11">
    <location>
        <begin position="17"/>
        <end position="256"/>
    </location>
</feature>
<evidence type="ECO:0000256" key="10">
    <source>
        <dbReference type="RuleBase" id="RU367007"/>
    </source>
</evidence>
<dbReference type="GO" id="GO:0004169">
    <property type="term" value="F:dolichyl-phosphate-mannose-protein mannosyltransferase activity"/>
    <property type="evidence" value="ECO:0007669"/>
    <property type="project" value="UniProtKB-UniRule"/>
</dbReference>
<dbReference type="PANTHER" id="PTHR10050">
    <property type="entry name" value="DOLICHYL-PHOSPHATE-MANNOSE--PROTEIN MANNOSYLTRANSFERASE"/>
    <property type="match status" value="1"/>
</dbReference>
<evidence type="ECO:0000256" key="8">
    <source>
        <dbReference type="ARBA" id="ARBA00023136"/>
    </source>
</evidence>
<evidence type="ECO:0000313" key="13">
    <source>
        <dbReference type="EMBL" id="ROQ20785.1"/>
    </source>
</evidence>
<feature type="transmembrane region" description="Helical" evidence="10">
    <location>
        <begin position="155"/>
        <end position="175"/>
    </location>
</feature>
<keyword evidence="7 10" id="KW-1133">Transmembrane helix</keyword>
<feature type="transmembrane region" description="Helical" evidence="10">
    <location>
        <begin position="234"/>
        <end position="255"/>
    </location>
</feature>
<feature type="domain" description="Protein O-mannosyl-transferase C-terminal four TM" evidence="12">
    <location>
        <begin position="320"/>
        <end position="490"/>
    </location>
</feature>
<keyword evidence="14" id="KW-1185">Reference proteome</keyword>
<keyword evidence="6 10" id="KW-0812">Transmembrane</keyword>
<dbReference type="EC" id="2.4.1.-" evidence="10"/>
<evidence type="ECO:0000256" key="2">
    <source>
        <dbReference type="ARBA" id="ARBA00004922"/>
    </source>
</evidence>
<comment type="subcellular location">
    <subcellularLocation>
        <location evidence="10">Cell membrane</location>
    </subcellularLocation>
    <subcellularLocation>
        <location evidence="1">Endomembrane system</location>
        <topology evidence="1">Multi-pass membrane protein</topology>
    </subcellularLocation>
</comment>
<evidence type="ECO:0000256" key="9">
    <source>
        <dbReference type="ARBA" id="ARBA00093617"/>
    </source>
</evidence>
<feature type="transmembrane region" description="Helical" evidence="10">
    <location>
        <begin position="450"/>
        <end position="467"/>
    </location>
</feature>
<dbReference type="Pfam" id="PF16192">
    <property type="entry name" value="PMT_4TMC"/>
    <property type="match status" value="1"/>
</dbReference>